<proteinExistence type="predicted"/>
<dbReference type="AlphaFoldDB" id="A0A650EMK6"/>
<dbReference type="EMBL" id="MN577573">
    <property type="protein sequence ID" value="QGT51077.1"/>
    <property type="molecule type" value="Genomic_DNA"/>
</dbReference>
<name>A0A650EMK6_9FIRM</name>
<protein>
    <submittedName>
        <fullName evidence="1">Uncharacterized protein</fullName>
    </submittedName>
</protein>
<organism evidence="1">
    <name type="scientific">uncultured Bacillota bacterium</name>
    <dbReference type="NCBI Taxonomy" id="344338"/>
    <lineage>
        <taxon>Bacteria</taxon>
        <taxon>Bacillati</taxon>
        <taxon>Bacillota</taxon>
        <taxon>environmental samples</taxon>
    </lineage>
</organism>
<reference evidence="1" key="1">
    <citation type="journal article" date="2020" name="J. ISSAAS">
        <title>Lactobacilli and other gastrointestinal microbiota of Peromyscus leucopus, reservoir host for agents of Lyme disease and other zoonoses in North America.</title>
        <authorList>
            <person name="Milovic A."/>
            <person name="Bassam K."/>
            <person name="Shao H."/>
            <person name="Chatzistamou I."/>
            <person name="Tufts D.M."/>
            <person name="Diuk-Wasser M."/>
            <person name="Barbour A.G."/>
        </authorList>
    </citation>
    <scope>NUCLEOTIDE SEQUENCE</scope>
    <source>
        <strain evidence="1">LL40</strain>
    </source>
</reference>
<accession>A0A650EMK6</accession>
<evidence type="ECO:0000313" key="1">
    <source>
        <dbReference type="EMBL" id="QGT51077.1"/>
    </source>
</evidence>
<sequence>MADNTICKSVFKNGKSISTSQFTQKFIELINLSEKNKSVKLGDK</sequence>
<gene>
    <name evidence="1" type="ORF">Firmicute1046_1530</name>
</gene>